<dbReference type="KEGG" id="ctae:BGI42_03690"/>
<evidence type="ECO:0000256" key="5">
    <source>
        <dbReference type="ARBA" id="ARBA00022989"/>
    </source>
</evidence>
<keyword evidence="5 7" id="KW-1133">Transmembrane helix</keyword>
<reference evidence="10" key="1">
    <citation type="submission" date="2016-09" db="EMBL/GenBank/DDBJ databases">
        <title>Genomics of Clostridium taeniosporum, an organism which forms endospores with ribbon-like appendages.</title>
        <authorList>
            <person name="Walker J.R."/>
        </authorList>
    </citation>
    <scope>NUCLEOTIDE SEQUENCE [LARGE SCALE GENOMIC DNA]</scope>
    <source>
        <strain evidence="10">1/k</strain>
    </source>
</reference>
<evidence type="ECO:0000259" key="8">
    <source>
        <dbReference type="Pfam" id="PF01694"/>
    </source>
</evidence>
<feature type="transmembrane region" description="Helical" evidence="7">
    <location>
        <begin position="138"/>
        <end position="156"/>
    </location>
</feature>
<evidence type="ECO:0000256" key="2">
    <source>
        <dbReference type="ARBA" id="ARBA00009045"/>
    </source>
</evidence>
<evidence type="ECO:0000256" key="1">
    <source>
        <dbReference type="ARBA" id="ARBA00004141"/>
    </source>
</evidence>
<dbReference type="InterPro" id="IPR035952">
    <property type="entry name" value="Rhomboid-like_sf"/>
</dbReference>
<gene>
    <name evidence="9" type="ORF">BGI42_03690</name>
</gene>
<dbReference type="Pfam" id="PF01694">
    <property type="entry name" value="Rhomboid"/>
    <property type="match status" value="1"/>
</dbReference>
<organism evidence="9 10">
    <name type="scientific">Clostridium taeniosporum</name>
    <dbReference type="NCBI Taxonomy" id="394958"/>
    <lineage>
        <taxon>Bacteria</taxon>
        <taxon>Bacillati</taxon>
        <taxon>Bacillota</taxon>
        <taxon>Clostridia</taxon>
        <taxon>Eubacteriales</taxon>
        <taxon>Clostridiaceae</taxon>
        <taxon>Clostridium</taxon>
    </lineage>
</organism>
<dbReference type="SUPFAM" id="SSF144091">
    <property type="entry name" value="Rhomboid-like"/>
    <property type="match status" value="1"/>
</dbReference>
<dbReference type="OrthoDB" id="9813074at2"/>
<keyword evidence="6 7" id="KW-0472">Membrane</keyword>
<feature type="domain" description="Peptidase S54 rhomboid" evidence="8">
    <location>
        <begin position="182"/>
        <end position="317"/>
    </location>
</feature>
<evidence type="ECO:0000256" key="7">
    <source>
        <dbReference type="SAM" id="Phobius"/>
    </source>
</evidence>
<keyword evidence="10" id="KW-1185">Reference proteome</keyword>
<accession>A0A1D7XIE4</accession>
<dbReference type="Proteomes" id="UP000094652">
    <property type="component" value="Chromosome"/>
</dbReference>
<evidence type="ECO:0000313" key="10">
    <source>
        <dbReference type="Proteomes" id="UP000094652"/>
    </source>
</evidence>
<evidence type="ECO:0000256" key="6">
    <source>
        <dbReference type="ARBA" id="ARBA00023136"/>
    </source>
</evidence>
<feature type="transmembrane region" description="Helical" evidence="7">
    <location>
        <begin position="223"/>
        <end position="240"/>
    </location>
</feature>
<dbReference type="PANTHER" id="PTHR43731:SF14">
    <property type="entry name" value="PRESENILIN-ASSOCIATED RHOMBOID-LIKE PROTEIN, MITOCHONDRIAL"/>
    <property type="match status" value="1"/>
</dbReference>
<feature type="transmembrane region" description="Helical" evidence="7">
    <location>
        <begin position="300"/>
        <end position="319"/>
    </location>
</feature>
<dbReference type="InterPro" id="IPR050925">
    <property type="entry name" value="Rhomboid_protease_S54"/>
</dbReference>
<sequence>MKNLEEKLFNFLIKNENFYIKEYYSKFYNKSNYIAIKDLGKANYCVLITNEEHEDVNIIETVGYLKTLGKDFGLNVIILSDGEYLGNREQSINKLVINRNNNNIISCDNSCEPLKNIIFRINKSSNIKSNKYLIKENSTLILIAINVIVFLLTAFVSESIFDININVLIEFGAKYNYLIYKGEIWRLIACAFLHGGLIHLIANMYALYILGPQVEKIFGVKRYLIIYFTSAITSSLLGVLLSEKTISVGASGAIFGLFGAMLVFSIKERHRVNKKYILNLVGVIVLNLVIGFNINNIDNLGHIGGLIGGIAISGVLIPGKRRC</sequence>
<evidence type="ECO:0000313" key="9">
    <source>
        <dbReference type="EMBL" id="AOR22869.1"/>
    </source>
</evidence>
<protein>
    <submittedName>
        <fullName evidence="9">Rhomboid family intramembrane serine protease</fullName>
    </submittedName>
</protein>
<feature type="transmembrane region" description="Helical" evidence="7">
    <location>
        <begin position="276"/>
        <end position="294"/>
    </location>
</feature>
<dbReference type="PANTHER" id="PTHR43731">
    <property type="entry name" value="RHOMBOID PROTEASE"/>
    <property type="match status" value="1"/>
</dbReference>
<dbReference type="GO" id="GO:0016020">
    <property type="term" value="C:membrane"/>
    <property type="evidence" value="ECO:0007669"/>
    <property type="project" value="UniProtKB-SubCell"/>
</dbReference>
<comment type="similarity">
    <text evidence="2">Belongs to the peptidase S54 family.</text>
</comment>
<feature type="transmembrane region" description="Helical" evidence="7">
    <location>
        <begin position="246"/>
        <end position="264"/>
    </location>
</feature>
<comment type="subcellular location">
    <subcellularLocation>
        <location evidence="1">Membrane</location>
        <topology evidence="1">Multi-pass membrane protein</topology>
    </subcellularLocation>
</comment>
<dbReference type="STRING" id="394958.BGI42_03690"/>
<dbReference type="EMBL" id="CP017253">
    <property type="protein sequence ID" value="AOR22869.1"/>
    <property type="molecule type" value="Genomic_DNA"/>
</dbReference>
<dbReference type="GO" id="GO:0004252">
    <property type="term" value="F:serine-type endopeptidase activity"/>
    <property type="evidence" value="ECO:0007669"/>
    <property type="project" value="InterPro"/>
</dbReference>
<feature type="transmembrane region" description="Helical" evidence="7">
    <location>
        <begin position="184"/>
        <end position="211"/>
    </location>
</feature>
<evidence type="ECO:0000256" key="4">
    <source>
        <dbReference type="ARBA" id="ARBA00022801"/>
    </source>
</evidence>
<dbReference type="Gene3D" id="1.20.1540.10">
    <property type="entry name" value="Rhomboid-like"/>
    <property type="match status" value="1"/>
</dbReference>
<dbReference type="InterPro" id="IPR022764">
    <property type="entry name" value="Peptidase_S54_rhomboid_dom"/>
</dbReference>
<dbReference type="GO" id="GO:0006508">
    <property type="term" value="P:proteolysis"/>
    <property type="evidence" value="ECO:0007669"/>
    <property type="project" value="UniProtKB-KW"/>
</dbReference>
<keyword evidence="4" id="KW-0378">Hydrolase</keyword>
<evidence type="ECO:0000256" key="3">
    <source>
        <dbReference type="ARBA" id="ARBA00022692"/>
    </source>
</evidence>
<dbReference type="AlphaFoldDB" id="A0A1D7XIE4"/>
<dbReference type="RefSeq" id="WP_069679027.1">
    <property type="nucleotide sequence ID" value="NZ_CP017253.2"/>
</dbReference>
<proteinExistence type="inferred from homology"/>
<keyword evidence="3 7" id="KW-0812">Transmembrane</keyword>
<keyword evidence="9" id="KW-0645">Protease</keyword>
<name>A0A1D7XIE4_9CLOT</name>